<keyword evidence="2" id="KW-1185">Reference proteome</keyword>
<sequence>MSYGDLALWCLHENVVVVPRPTPPLLASQQSQPAED</sequence>
<dbReference type="AlphaFoldDB" id="A0A9X9PTH6"/>
<comment type="caution">
    <text evidence="1">The sequence shown here is derived from an EMBL/GenBank/DDBJ whole genome shotgun (WGS) entry which is preliminary data.</text>
</comment>
<dbReference type="EMBL" id="CYRY02001010">
    <property type="protein sequence ID" value="VCW55985.1"/>
    <property type="molecule type" value="Genomic_DNA"/>
</dbReference>
<dbReference type="Proteomes" id="UP000269945">
    <property type="component" value="Unassembled WGS sequence"/>
</dbReference>
<evidence type="ECO:0000313" key="1">
    <source>
        <dbReference type="EMBL" id="VCW55985.1"/>
    </source>
</evidence>
<proteinExistence type="predicted"/>
<reference evidence="1 2" key="1">
    <citation type="submission" date="2018-10" db="EMBL/GenBank/DDBJ databases">
        <authorList>
            <person name="Ekblom R."/>
            <person name="Jareborg N."/>
        </authorList>
    </citation>
    <scope>NUCLEOTIDE SEQUENCE [LARGE SCALE GENOMIC DNA]</scope>
    <source>
        <tissue evidence="1">Muscle</tissue>
    </source>
</reference>
<organism evidence="1 2">
    <name type="scientific">Gulo gulo</name>
    <name type="common">Wolverine</name>
    <name type="synonym">Gluton</name>
    <dbReference type="NCBI Taxonomy" id="48420"/>
    <lineage>
        <taxon>Eukaryota</taxon>
        <taxon>Metazoa</taxon>
        <taxon>Chordata</taxon>
        <taxon>Craniata</taxon>
        <taxon>Vertebrata</taxon>
        <taxon>Euteleostomi</taxon>
        <taxon>Mammalia</taxon>
        <taxon>Eutheria</taxon>
        <taxon>Laurasiatheria</taxon>
        <taxon>Carnivora</taxon>
        <taxon>Caniformia</taxon>
        <taxon>Musteloidea</taxon>
        <taxon>Mustelidae</taxon>
        <taxon>Guloninae</taxon>
        <taxon>Gulo</taxon>
    </lineage>
</organism>
<gene>
    <name evidence="1" type="ORF">BN2614_LOCUS1</name>
</gene>
<name>A0A9X9PTH6_GULGU</name>
<protein>
    <submittedName>
        <fullName evidence="1">Uncharacterized protein</fullName>
    </submittedName>
</protein>
<evidence type="ECO:0000313" key="2">
    <source>
        <dbReference type="Proteomes" id="UP000269945"/>
    </source>
</evidence>
<accession>A0A9X9PTH6</accession>